<reference evidence="7" key="1">
    <citation type="submission" date="2022-07" db="EMBL/GenBank/DDBJ databases">
        <title>Sphingomonas sp. nov., a novel bacterium isolated from the north slope of the Mount Everest.</title>
        <authorList>
            <person name="Cui X."/>
            <person name="Liu Y."/>
        </authorList>
    </citation>
    <scope>NUCLEOTIDE SEQUENCE</scope>
    <source>
        <strain evidence="7">S5-59</strain>
    </source>
</reference>
<evidence type="ECO:0000313" key="7">
    <source>
        <dbReference type="EMBL" id="UUL81446.1"/>
    </source>
</evidence>
<name>A0ABY5L644_9SPHN</name>
<keyword evidence="3" id="KW-0378">Hydrolase</keyword>
<dbReference type="PANTHER" id="PTHR43808:SF32">
    <property type="entry name" value="ARGE_DAPE-RELATED DEACYLASE"/>
    <property type="match status" value="1"/>
</dbReference>
<evidence type="ECO:0000256" key="5">
    <source>
        <dbReference type="SAM" id="SignalP"/>
    </source>
</evidence>
<dbReference type="PROSITE" id="PS00758">
    <property type="entry name" value="ARGE_DAPE_CPG2_1"/>
    <property type="match status" value="1"/>
</dbReference>
<dbReference type="InterPro" id="IPR002933">
    <property type="entry name" value="Peptidase_M20"/>
</dbReference>
<feature type="domain" description="Peptidase M20 dimerisation" evidence="6">
    <location>
        <begin position="212"/>
        <end position="329"/>
    </location>
</feature>
<comment type="cofactor">
    <cofactor evidence="1">
        <name>Zn(2+)</name>
        <dbReference type="ChEBI" id="CHEBI:29105"/>
    </cofactor>
</comment>
<keyword evidence="2" id="KW-0479">Metal-binding</keyword>
<dbReference type="SUPFAM" id="SSF55031">
    <property type="entry name" value="Bacterial exopeptidase dimerisation domain"/>
    <property type="match status" value="1"/>
</dbReference>
<dbReference type="EMBL" id="CP101740">
    <property type="protein sequence ID" value="UUL81446.1"/>
    <property type="molecule type" value="Genomic_DNA"/>
</dbReference>
<dbReference type="InterPro" id="IPR036264">
    <property type="entry name" value="Bact_exopeptidase_dim_dom"/>
</dbReference>
<evidence type="ECO:0000256" key="3">
    <source>
        <dbReference type="ARBA" id="ARBA00022801"/>
    </source>
</evidence>
<dbReference type="RefSeq" id="WP_256505126.1">
    <property type="nucleotide sequence ID" value="NZ_CP101740.1"/>
</dbReference>
<dbReference type="InterPro" id="IPR050072">
    <property type="entry name" value="Peptidase_M20A"/>
</dbReference>
<evidence type="ECO:0000259" key="6">
    <source>
        <dbReference type="Pfam" id="PF07687"/>
    </source>
</evidence>
<dbReference type="Proteomes" id="UP001058533">
    <property type="component" value="Chromosome"/>
</dbReference>
<keyword evidence="5" id="KW-0732">Signal</keyword>
<proteinExistence type="predicted"/>
<evidence type="ECO:0000256" key="2">
    <source>
        <dbReference type="ARBA" id="ARBA00022723"/>
    </source>
</evidence>
<evidence type="ECO:0000256" key="1">
    <source>
        <dbReference type="ARBA" id="ARBA00001947"/>
    </source>
</evidence>
<dbReference type="InterPro" id="IPR011650">
    <property type="entry name" value="Peptidase_M20_dimer"/>
</dbReference>
<protein>
    <submittedName>
        <fullName evidence="7">M20/M25/M40 family metallo-hydrolase</fullName>
    </submittedName>
</protein>
<feature type="chain" id="PRO_5046407669" evidence="5">
    <location>
        <begin position="20"/>
        <end position="432"/>
    </location>
</feature>
<evidence type="ECO:0000256" key="4">
    <source>
        <dbReference type="ARBA" id="ARBA00022833"/>
    </source>
</evidence>
<dbReference type="InterPro" id="IPR001261">
    <property type="entry name" value="ArgE/DapE_CS"/>
</dbReference>
<dbReference type="Gene3D" id="3.30.70.360">
    <property type="match status" value="1"/>
</dbReference>
<feature type="signal peptide" evidence="5">
    <location>
        <begin position="1"/>
        <end position="19"/>
    </location>
</feature>
<dbReference type="Gene3D" id="3.40.630.10">
    <property type="entry name" value="Zn peptidases"/>
    <property type="match status" value="1"/>
</dbReference>
<accession>A0ABY5L644</accession>
<evidence type="ECO:0000313" key="8">
    <source>
        <dbReference type="Proteomes" id="UP001058533"/>
    </source>
</evidence>
<organism evidence="7 8">
    <name type="scientific">Sphingomonas qomolangmaensis</name>
    <dbReference type="NCBI Taxonomy" id="2918765"/>
    <lineage>
        <taxon>Bacteria</taxon>
        <taxon>Pseudomonadati</taxon>
        <taxon>Pseudomonadota</taxon>
        <taxon>Alphaproteobacteria</taxon>
        <taxon>Sphingomonadales</taxon>
        <taxon>Sphingomonadaceae</taxon>
        <taxon>Sphingomonas</taxon>
    </lineage>
</organism>
<dbReference type="Pfam" id="PF07687">
    <property type="entry name" value="M20_dimer"/>
    <property type="match status" value="1"/>
</dbReference>
<keyword evidence="8" id="KW-1185">Reference proteome</keyword>
<keyword evidence="4" id="KW-0862">Zinc</keyword>
<sequence>MKRPALAALAMLFATPAAAQTAPQVATMRQTVAAETARHEALLQKLVEQNSGTLNLPGVKAVGDMMRAEFEPLGFKVDWVDQSAVERAGHLVATHKGNGRGKRILMIGHLDTVFEPTSPFQTYKVEGRRAVGPGVGDDKGGMVVIVAALRAMQAAGTLKDADITVVLTGDEERTGRPAIQAREALIAAGKASDVALEYEGLAVEGGTEYGTVARRSSTSWELRTSGKTGHSSGVFGKALGYGAIYEMARILDGFRRELPEPNLTYNVGVLAGGTPAAIDAAGVTATGSGKTNIVAEAAIARGDLRTLTPQQDKSVRAKMATIVAAHLPQTGATLTFFDGMPPMAPSAGNRALLATLNTVNRDLKLPEMPEYDPAKRGAADSGWVAADVPTLAGLGAVGGAAHAEGEWLDLDSLPRQALRNAAFLTRLAGEKR</sequence>
<dbReference type="PANTHER" id="PTHR43808">
    <property type="entry name" value="ACETYLORNITHINE DEACETYLASE"/>
    <property type="match status" value="1"/>
</dbReference>
<gene>
    <name evidence="7" type="ORF">NMP03_09490</name>
</gene>
<dbReference type="SUPFAM" id="SSF53187">
    <property type="entry name" value="Zn-dependent exopeptidases"/>
    <property type="match status" value="1"/>
</dbReference>
<dbReference type="Pfam" id="PF01546">
    <property type="entry name" value="Peptidase_M20"/>
    <property type="match status" value="1"/>
</dbReference>